<dbReference type="PROSITE" id="PS51833">
    <property type="entry name" value="HDOD"/>
    <property type="match status" value="1"/>
</dbReference>
<evidence type="ECO:0000313" key="3">
    <source>
        <dbReference type="Proteomes" id="UP000192923"/>
    </source>
</evidence>
<name>A0A1Y6D2T0_9GAMM</name>
<dbReference type="AlphaFoldDB" id="A0A1Y6D2T0"/>
<reference evidence="2 3" key="1">
    <citation type="submission" date="2016-12" db="EMBL/GenBank/DDBJ databases">
        <authorList>
            <person name="Song W.-J."/>
            <person name="Kurnit D.M."/>
        </authorList>
    </citation>
    <scope>NUCLEOTIDE SEQUENCE [LARGE SCALE GENOMIC DNA]</scope>
    <source>
        <strain evidence="2 3">175</strain>
    </source>
</reference>
<gene>
    <name evidence="2" type="ORF">SAMN02949497_2198</name>
</gene>
<dbReference type="EMBL" id="FXAM01000001">
    <property type="protein sequence ID" value="SMF94862.1"/>
    <property type="molecule type" value="Genomic_DNA"/>
</dbReference>
<dbReference type="InterPro" id="IPR052340">
    <property type="entry name" value="RNase_Y/CdgJ"/>
</dbReference>
<evidence type="ECO:0000259" key="1">
    <source>
        <dbReference type="PROSITE" id="PS51833"/>
    </source>
</evidence>
<dbReference type="Pfam" id="PF08668">
    <property type="entry name" value="HDOD"/>
    <property type="match status" value="1"/>
</dbReference>
<keyword evidence="3" id="KW-1185">Reference proteome</keyword>
<dbReference type="Proteomes" id="UP000192923">
    <property type="component" value="Unassembled WGS sequence"/>
</dbReference>
<dbReference type="RefSeq" id="WP_085212609.1">
    <property type="nucleotide sequence ID" value="NZ_FXAM01000001.1"/>
</dbReference>
<dbReference type="Gene3D" id="1.10.3210.10">
    <property type="entry name" value="Hypothetical protein af1432"/>
    <property type="match status" value="1"/>
</dbReference>
<proteinExistence type="predicted"/>
<accession>A0A1Y6D2T0</accession>
<dbReference type="SUPFAM" id="SSF109604">
    <property type="entry name" value="HD-domain/PDEase-like"/>
    <property type="match status" value="1"/>
</dbReference>
<dbReference type="InterPro" id="IPR013976">
    <property type="entry name" value="HDOD"/>
</dbReference>
<evidence type="ECO:0000313" key="2">
    <source>
        <dbReference type="EMBL" id="SMF94862.1"/>
    </source>
</evidence>
<dbReference type="OrthoDB" id="9784953at2"/>
<dbReference type="STRING" id="1760988.SAMN02949497_2198"/>
<organism evidence="2 3">
    <name type="scientific">Methylomagnum ishizawai</name>
    <dbReference type="NCBI Taxonomy" id="1760988"/>
    <lineage>
        <taxon>Bacteria</taxon>
        <taxon>Pseudomonadati</taxon>
        <taxon>Pseudomonadota</taxon>
        <taxon>Gammaproteobacteria</taxon>
        <taxon>Methylococcales</taxon>
        <taxon>Methylococcaceae</taxon>
        <taxon>Methylomagnum</taxon>
    </lineage>
</organism>
<sequence length="284" mass="32070">MNPREEELLQAAQAVLKSVAIPAQPRIVMELMKLSNQPGVDVHQIAKKVEKDPALAAKVLKVANSPLFGLKRSLDSIGQALHLMGFQLFQRAILASSLRDVLQGDRSPTSEVFWIHSELTARCCEVVAKRLRPQLAQQAYLVGLFHDCAISILGRKFPDYQDLAHKALSYRQEAVEEEERRYSTNHCVMGYLFTRSWYLPETVRLAILRHHDGEPEYSDDIDARALAAILRVSEYIVQNYDASGNMKTVEVSEWLEASSGFLDILGLYSQDVVDIEEQFLDAVR</sequence>
<dbReference type="PANTHER" id="PTHR33525">
    <property type="match status" value="1"/>
</dbReference>
<feature type="domain" description="HDOD" evidence="1">
    <location>
        <begin position="21"/>
        <end position="213"/>
    </location>
</feature>
<protein>
    <submittedName>
        <fullName evidence="2">HD-like signal output (HDOD) domain, no enzymatic activity</fullName>
    </submittedName>
</protein>
<dbReference type="PANTHER" id="PTHR33525:SF6">
    <property type="entry name" value="HDOD DOMAIN-CONTAINING PROTEIN"/>
    <property type="match status" value="1"/>
</dbReference>